<feature type="region of interest" description="Disordered" evidence="20">
    <location>
        <begin position="633"/>
        <end position="698"/>
    </location>
</feature>
<keyword evidence="17" id="KW-0325">Glycoprotein</keyword>
<dbReference type="InterPro" id="IPR043538">
    <property type="entry name" value="XYLT"/>
</dbReference>
<feature type="region of interest" description="Disordered" evidence="20">
    <location>
        <begin position="767"/>
        <end position="786"/>
    </location>
</feature>
<proteinExistence type="inferred from homology"/>
<keyword evidence="9 21" id="KW-0812">Transmembrane</keyword>
<evidence type="ECO:0000256" key="5">
    <source>
        <dbReference type="ARBA" id="ARBA00010195"/>
    </source>
</evidence>
<evidence type="ECO:0000256" key="11">
    <source>
        <dbReference type="ARBA" id="ARBA00022824"/>
    </source>
</evidence>
<comment type="catalytic activity">
    <reaction evidence="19">
        <text>UDP-alpha-D-xylose + L-seryl-[protein] = 3-O-(beta-D-xylosyl)-L-seryl-[protein] + UDP + H(+)</text>
        <dbReference type="Rhea" id="RHEA:50192"/>
        <dbReference type="Rhea" id="RHEA-COMP:9863"/>
        <dbReference type="Rhea" id="RHEA-COMP:12567"/>
        <dbReference type="ChEBI" id="CHEBI:15378"/>
        <dbReference type="ChEBI" id="CHEBI:29999"/>
        <dbReference type="ChEBI" id="CHEBI:57632"/>
        <dbReference type="ChEBI" id="CHEBI:58223"/>
        <dbReference type="ChEBI" id="CHEBI:132085"/>
        <dbReference type="EC" id="2.4.2.26"/>
    </reaction>
</comment>
<evidence type="ECO:0000256" key="19">
    <source>
        <dbReference type="ARBA" id="ARBA00047847"/>
    </source>
</evidence>
<evidence type="ECO:0000256" key="10">
    <source>
        <dbReference type="ARBA" id="ARBA00022723"/>
    </source>
</evidence>
<comment type="pathway">
    <text evidence="3">Glycan metabolism; chondroitin sulfate biosynthesis.</text>
</comment>
<keyword evidence="23" id="KW-1185">Reference proteome</keyword>
<evidence type="ECO:0000256" key="8">
    <source>
        <dbReference type="ARBA" id="ARBA00022679"/>
    </source>
</evidence>
<dbReference type="UniPathway" id="UPA00755"/>
<evidence type="ECO:0000256" key="7">
    <source>
        <dbReference type="ARBA" id="ARBA00022676"/>
    </source>
</evidence>
<evidence type="ECO:0000313" key="22">
    <source>
        <dbReference type="EMBL" id="RKP03491.1"/>
    </source>
</evidence>
<evidence type="ECO:0000256" key="9">
    <source>
        <dbReference type="ARBA" id="ARBA00022692"/>
    </source>
</evidence>
<gene>
    <name evidence="22" type="ORF">CXG81DRAFT_23887</name>
</gene>
<dbReference type="EC" id="2.4.2.26" evidence="6"/>
<dbReference type="STRING" id="1555241.A0A4P9XEB6"/>
<keyword evidence="10" id="KW-0479">Metal-binding</keyword>
<organism evidence="22 23">
    <name type="scientific">Caulochytrium protostelioides</name>
    <dbReference type="NCBI Taxonomy" id="1555241"/>
    <lineage>
        <taxon>Eukaryota</taxon>
        <taxon>Fungi</taxon>
        <taxon>Fungi incertae sedis</taxon>
        <taxon>Chytridiomycota</taxon>
        <taxon>Chytridiomycota incertae sedis</taxon>
        <taxon>Chytridiomycetes</taxon>
        <taxon>Caulochytriales</taxon>
        <taxon>Caulochytriaceae</taxon>
        <taxon>Caulochytrium</taxon>
    </lineage>
</organism>
<keyword evidence="12" id="KW-0735">Signal-anchor</keyword>
<dbReference type="GO" id="GO:0030158">
    <property type="term" value="F:protein xylosyltransferase activity"/>
    <property type="evidence" value="ECO:0007669"/>
    <property type="project" value="UniProtKB-EC"/>
</dbReference>
<comment type="subcellular location">
    <subcellularLocation>
        <location evidence="2">Endoplasmic reticulum membrane</location>
        <topology evidence="2">Single-pass type II membrane protein</topology>
    </subcellularLocation>
    <subcellularLocation>
        <location evidence="1">Golgi apparatus membrane</location>
        <topology evidence="1">Single-pass type II membrane protein</topology>
    </subcellularLocation>
</comment>
<evidence type="ECO:0000256" key="14">
    <source>
        <dbReference type="ARBA" id="ARBA00023034"/>
    </source>
</evidence>
<dbReference type="GO" id="GO:0046872">
    <property type="term" value="F:metal ion binding"/>
    <property type="evidence" value="ECO:0007669"/>
    <property type="project" value="UniProtKB-KW"/>
</dbReference>
<name>A0A4P9XEB6_9FUNG</name>
<evidence type="ECO:0000256" key="4">
    <source>
        <dbReference type="ARBA" id="ARBA00005093"/>
    </source>
</evidence>
<dbReference type="EMBL" id="ML014122">
    <property type="protein sequence ID" value="RKP03491.1"/>
    <property type="molecule type" value="Genomic_DNA"/>
</dbReference>
<keyword evidence="16" id="KW-1015">Disulfide bond</keyword>
<dbReference type="GO" id="GO:0050650">
    <property type="term" value="P:chondroitin sulfate proteoglycan biosynthetic process"/>
    <property type="evidence" value="ECO:0007669"/>
    <property type="project" value="TreeGrafter"/>
</dbReference>
<evidence type="ECO:0000256" key="18">
    <source>
        <dbReference type="ARBA" id="ARBA00042865"/>
    </source>
</evidence>
<reference evidence="23" key="1">
    <citation type="journal article" date="2018" name="Nat. Microbiol.">
        <title>Leveraging single-cell genomics to expand the fungal tree of life.</title>
        <authorList>
            <person name="Ahrendt S.R."/>
            <person name="Quandt C.A."/>
            <person name="Ciobanu D."/>
            <person name="Clum A."/>
            <person name="Salamov A."/>
            <person name="Andreopoulos B."/>
            <person name="Cheng J.F."/>
            <person name="Woyke T."/>
            <person name="Pelin A."/>
            <person name="Henrissat B."/>
            <person name="Reynolds N.K."/>
            <person name="Benny G.L."/>
            <person name="Smith M.E."/>
            <person name="James T.Y."/>
            <person name="Grigoriev I.V."/>
        </authorList>
    </citation>
    <scope>NUCLEOTIDE SEQUENCE [LARGE SCALE GENOMIC DNA]</scope>
    <source>
        <strain evidence="23">ATCC 52028</strain>
    </source>
</reference>
<dbReference type="Proteomes" id="UP000274922">
    <property type="component" value="Unassembled WGS sequence"/>
</dbReference>
<feature type="compositionally biased region" description="Low complexity" evidence="20">
    <location>
        <begin position="776"/>
        <end position="786"/>
    </location>
</feature>
<evidence type="ECO:0000256" key="6">
    <source>
        <dbReference type="ARBA" id="ARBA00011972"/>
    </source>
</evidence>
<comment type="similarity">
    <text evidence="5">Belongs to the glycosyltransferase 14 family. XylT subfamily.</text>
</comment>
<dbReference type="OrthoDB" id="2019572at2759"/>
<keyword evidence="11" id="KW-0256">Endoplasmic reticulum</keyword>
<dbReference type="AlphaFoldDB" id="A0A4P9XEB6"/>
<evidence type="ECO:0000256" key="15">
    <source>
        <dbReference type="ARBA" id="ARBA00023136"/>
    </source>
</evidence>
<evidence type="ECO:0000256" key="3">
    <source>
        <dbReference type="ARBA" id="ARBA00004840"/>
    </source>
</evidence>
<protein>
    <recommendedName>
        <fullName evidence="6">protein xylosyltransferase</fullName>
        <ecNumber evidence="6">2.4.2.26</ecNumber>
    </recommendedName>
    <alternativeName>
        <fullName evidence="18">Peptide O-xylosyltransferase</fullName>
    </alternativeName>
</protein>
<evidence type="ECO:0000256" key="21">
    <source>
        <dbReference type="SAM" id="Phobius"/>
    </source>
</evidence>
<evidence type="ECO:0000256" key="1">
    <source>
        <dbReference type="ARBA" id="ARBA00004323"/>
    </source>
</evidence>
<dbReference type="GO" id="GO:0000139">
    <property type="term" value="C:Golgi membrane"/>
    <property type="evidence" value="ECO:0007669"/>
    <property type="project" value="UniProtKB-SubCell"/>
</dbReference>
<evidence type="ECO:0000256" key="20">
    <source>
        <dbReference type="SAM" id="MobiDB-lite"/>
    </source>
</evidence>
<dbReference type="Pfam" id="PF02485">
    <property type="entry name" value="Branch"/>
    <property type="match status" value="1"/>
</dbReference>
<feature type="transmembrane region" description="Helical" evidence="21">
    <location>
        <begin position="12"/>
        <end position="30"/>
    </location>
</feature>
<dbReference type="InterPro" id="IPR003406">
    <property type="entry name" value="Glyco_trans_14"/>
</dbReference>
<keyword evidence="15 21" id="KW-0472">Membrane</keyword>
<dbReference type="UniPathway" id="UPA00756"/>
<evidence type="ECO:0000256" key="13">
    <source>
        <dbReference type="ARBA" id="ARBA00022989"/>
    </source>
</evidence>
<keyword evidence="13 21" id="KW-1133">Transmembrane helix</keyword>
<feature type="compositionally biased region" description="Low complexity" evidence="20">
    <location>
        <begin position="671"/>
        <end position="698"/>
    </location>
</feature>
<evidence type="ECO:0000256" key="2">
    <source>
        <dbReference type="ARBA" id="ARBA00004648"/>
    </source>
</evidence>
<dbReference type="PANTHER" id="PTHR46025">
    <property type="entry name" value="XYLOSYLTRANSFERASE OXT"/>
    <property type="match status" value="1"/>
</dbReference>
<feature type="compositionally biased region" description="Low complexity" evidence="20">
    <location>
        <begin position="476"/>
        <end position="494"/>
    </location>
</feature>
<comment type="pathway">
    <text evidence="4">Glycan metabolism; heparan sulfate biosynthesis.</text>
</comment>
<keyword evidence="14" id="KW-0333">Golgi apparatus</keyword>
<feature type="region of interest" description="Disordered" evidence="20">
    <location>
        <begin position="465"/>
        <end position="496"/>
    </location>
</feature>
<accession>A0A4P9XEB6</accession>
<evidence type="ECO:0000256" key="17">
    <source>
        <dbReference type="ARBA" id="ARBA00023180"/>
    </source>
</evidence>
<evidence type="ECO:0000256" key="16">
    <source>
        <dbReference type="ARBA" id="ARBA00023157"/>
    </source>
</evidence>
<dbReference type="PANTHER" id="PTHR46025:SF3">
    <property type="entry name" value="XYLOSYLTRANSFERASE OXT"/>
    <property type="match status" value="1"/>
</dbReference>
<dbReference type="GO" id="GO:0015012">
    <property type="term" value="P:heparan sulfate proteoglycan biosynthetic process"/>
    <property type="evidence" value="ECO:0007669"/>
    <property type="project" value="UniProtKB-UniPathway"/>
</dbReference>
<evidence type="ECO:0000256" key="12">
    <source>
        <dbReference type="ARBA" id="ARBA00022968"/>
    </source>
</evidence>
<dbReference type="GO" id="GO:0005789">
    <property type="term" value="C:endoplasmic reticulum membrane"/>
    <property type="evidence" value="ECO:0007669"/>
    <property type="project" value="UniProtKB-SubCell"/>
</dbReference>
<evidence type="ECO:0000313" key="23">
    <source>
        <dbReference type="Proteomes" id="UP000274922"/>
    </source>
</evidence>
<keyword evidence="7" id="KW-0328">Glycosyltransferase</keyword>
<sequence length="802" mass="87498">MRLLVLPRRRGWVSNTIMATAAVLVLLALYTARRLTRGAVGDWASALRASPVGSLALSTSAAARLPRITPLLVANIDDGVDLDMDDVDDAAYVDHHADASESDSVPAAAAGNSTMTAADAGFVSGVLPRVVRLAGFATCAMLDLATFETRVPLYALHGQSMAQWYAQQMAYYGQYAVKPPLATFVAPSQRIAPATQLAGMMVRLIDRRAQKTADHLRRTVGYRSLRLHGPSLMRYACYMSALGDSTESDLSVGTWLRDVFAPVYWPQLAWLPPARRDPLQPAAGPNAAWQNVTWQDDRDRYPTLYAPQADLAAIAGSHGNAALAASASASTVAGAKPSYRLAYVILAHENFPALLRLVNAIEHPQAVVMVHVDARAAAVRAQVEALAASRPNLIVMPESFQVAWGSSTIVQVQLQAFFRLMDLCTFDHVMNLSVYDYPLLSTAAIIRRLADWTYRTDDAVQTFATGHPDAENARDTALPRAPSAPTTAPASLTPPRTPLAPIGPKSFICHWQAQAEVAMRLGQAMLPLEDYSRIEYVHDRTLPPRIYNGFRYRKHDQWMVLSRGFLERLRRSRDALALLTWGEHAFVLDESYFAVWMMHGHPTGPPPGRIGRVIDHVTNAWFRRARTRREDTELDAKLSHWPLPAGDRRRPQPPQPDAAAADAAPSPPTSSLPSPGSPRSEAPPSEPPSSEAPLSEPLASSQEYVVNTCFRFLHFSPAAEHPDWLSLKQLQRVVDATPEHYWFARKVKSDADATVAWMDAHRAEIDARDAGPPSPGAATAASPPIPAAALEHAASVEAYATS</sequence>
<keyword evidence="8" id="KW-0808">Transferase</keyword>